<keyword evidence="5" id="KW-1185">Reference proteome</keyword>
<dbReference type="Pfam" id="PF22725">
    <property type="entry name" value="GFO_IDH_MocA_C3"/>
    <property type="match status" value="1"/>
</dbReference>
<feature type="domain" description="Gfo/Idh/MocA-like oxidoreductase N-terminal" evidence="2">
    <location>
        <begin position="9"/>
        <end position="132"/>
    </location>
</feature>
<evidence type="ECO:0000259" key="3">
    <source>
        <dbReference type="Pfam" id="PF22725"/>
    </source>
</evidence>
<proteinExistence type="predicted"/>
<reference evidence="4" key="2">
    <citation type="submission" date="2020-09" db="EMBL/GenBank/DDBJ databases">
        <authorList>
            <person name="Sun Q."/>
            <person name="Zhou Y."/>
        </authorList>
    </citation>
    <scope>NUCLEOTIDE SEQUENCE</scope>
    <source>
        <strain evidence="4">CGMCC 4.7308</strain>
    </source>
</reference>
<dbReference type="GO" id="GO:0016491">
    <property type="term" value="F:oxidoreductase activity"/>
    <property type="evidence" value="ECO:0007669"/>
    <property type="project" value="UniProtKB-KW"/>
</dbReference>
<dbReference type="Proteomes" id="UP000655208">
    <property type="component" value="Unassembled WGS sequence"/>
</dbReference>
<reference evidence="4" key="1">
    <citation type="journal article" date="2014" name="Int. J. Syst. Evol. Microbiol.">
        <title>Complete genome sequence of Corynebacterium casei LMG S-19264T (=DSM 44701T), isolated from a smear-ripened cheese.</title>
        <authorList>
            <consortium name="US DOE Joint Genome Institute (JGI-PGF)"/>
            <person name="Walter F."/>
            <person name="Albersmeier A."/>
            <person name="Kalinowski J."/>
            <person name="Ruckert C."/>
        </authorList>
    </citation>
    <scope>NUCLEOTIDE SEQUENCE</scope>
    <source>
        <strain evidence="4">CGMCC 4.7308</strain>
    </source>
</reference>
<sequence length="393" mass="41918">MSEATAPRLRVGMVGYAFMGAAHSVGWRTAPRVFDLPMDPEMAVIAGRDADAVAAAARRLGWAGTATDWRELVTRDDIDLVDVCTPGNLHAEIAIAALEAGKHVLCEKPLANSVAEAEAMVAAADAAAARGQVAMVGFNYRRLPATTLARQWIAEGRLGTVRQVRAQYLQDWIVDPQAPLSWRLQRDKAGSGALGDIGAHIVDLAQYLLGDQIVGVSGLCETFVKQRPLPERSSGLSATGGHGTGEVTVDDAALFTARFGGGAIGTFEATRFATGRKNALRIEVNGSDGSVAFDLEALNELSYYDGREPATSAGFRRVLVTEPEHPYLSAWWPPGHMLGYEHSFVHEVRDLVTAIGTGTPISPSFAEGLQVQRVLDAVESSAANESSWQKVPS</sequence>
<dbReference type="AlphaFoldDB" id="A0A917SPE6"/>
<dbReference type="InterPro" id="IPR000683">
    <property type="entry name" value="Gfo/Idh/MocA-like_OxRdtase_N"/>
</dbReference>
<dbReference type="SUPFAM" id="SSF55347">
    <property type="entry name" value="Glyceraldehyde-3-phosphate dehydrogenase-like, C-terminal domain"/>
    <property type="match status" value="1"/>
</dbReference>
<dbReference type="Gene3D" id="3.30.360.10">
    <property type="entry name" value="Dihydrodipicolinate Reductase, domain 2"/>
    <property type="match status" value="1"/>
</dbReference>
<evidence type="ECO:0000259" key="2">
    <source>
        <dbReference type="Pfam" id="PF01408"/>
    </source>
</evidence>
<dbReference type="PANTHER" id="PTHR43818">
    <property type="entry name" value="BCDNA.GH03377"/>
    <property type="match status" value="1"/>
</dbReference>
<dbReference type="Gene3D" id="3.40.50.720">
    <property type="entry name" value="NAD(P)-binding Rossmann-like Domain"/>
    <property type="match status" value="1"/>
</dbReference>
<evidence type="ECO:0000256" key="1">
    <source>
        <dbReference type="ARBA" id="ARBA00023002"/>
    </source>
</evidence>
<dbReference type="InterPro" id="IPR055170">
    <property type="entry name" value="GFO_IDH_MocA-like_dom"/>
</dbReference>
<dbReference type="EMBL" id="BMNA01000002">
    <property type="protein sequence ID" value="GGL92295.1"/>
    <property type="molecule type" value="Genomic_DNA"/>
</dbReference>
<accession>A0A917SPE6</accession>
<evidence type="ECO:0000313" key="4">
    <source>
        <dbReference type="EMBL" id="GGL92295.1"/>
    </source>
</evidence>
<dbReference type="InterPro" id="IPR036291">
    <property type="entry name" value="NAD(P)-bd_dom_sf"/>
</dbReference>
<name>A0A917SPE6_9ACTN</name>
<organism evidence="4 5">
    <name type="scientific">Nakamurella endophytica</name>
    <dbReference type="NCBI Taxonomy" id="1748367"/>
    <lineage>
        <taxon>Bacteria</taxon>
        <taxon>Bacillati</taxon>
        <taxon>Actinomycetota</taxon>
        <taxon>Actinomycetes</taxon>
        <taxon>Nakamurellales</taxon>
        <taxon>Nakamurellaceae</taxon>
        <taxon>Nakamurella</taxon>
    </lineage>
</organism>
<dbReference type="InterPro" id="IPR050463">
    <property type="entry name" value="Gfo/Idh/MocA_oxidrdct_glycsds"/>
</dbReference>
<dbReference type="RefSeq" id="WP_229673892.1">
    <property type="nucleotide sequence ID" value="NZ_BMNA01000002.1"/>
</dbReference>
<keyword evidence="1" id="KW-0560">Oxidoreductase</keyword>
<gene>
    <name evidence="4" type="ORF">GCM10011594_10110</name>
</gene>
<dbReference type="GO" id="GO:0000166">
    <property type="term" value="F:nucleotide binding"/>
    <property type="evidence" value="ECO:0007669"/>
    <property type="project" value="InterPro"/>
</dbReference>
<comment type="caution">
    <text evidence="4">The sequence shown here is derived from an EMBL/GenBank/DDBJ whole genome shotgun (WGS) entry which is preliminary data.</text>
</comment>
<dbReference type="SUPFAM" id="SSF51735">
    <property type="entry name" value="NAD(P)-binding Rossmann-fold domains"/>
    <property type="match status" value="1"/>
</dbReference>
<protein>
    <submittedName>
        <fullName evidence="4">Oxidoreductase</fullName>
    </submittedName>
</protein>
<feature type="domain" description="GFO/IDH/MocA-like oxidoreductase" evidence="3">
    <location>
        <begin position="149"/>
        <end position="291"/>
    </location>
</feature>
<dbReference type="PANTHER" id="PTHR43818:SF11">
    <property type="entry name" value="BCDNA.GH03377"/>
    <property type="match status" value="1"/>
</dbReference>
<dbReference type="Pfam" id="PF01408">
    <property type="entry name" value="GFO_IDH_MocA"/>
    <property type="match status" value="1"/>
</dbReference>
<evidence type="ECO:0000313" key="5">
    <source>
        <dbReference type="Proteomes" id="UP000655208"/>
    </source>
</evidence>